<dbReference type="InterPro" id="IPR013132">
    <property type="entry name" value="PseI/NeuA/B-like_N"/>
</dbReference>
<feature type="domain" description="AFP-like" evidence="1">
    <location>
        <begin position="322"/>
        <end position="384"/>
    </location>
</feature>
<dbReference type="InterPro" id="IPR057736">
    <property type="entry name" value="SAF_PseI/NeuA/NeuB"/>
</dbReference>
<dbReference type="SUPFAM" id="SSF51569">
    <property type="entry name" value="Aldolase"/>
    <property type="match status" value="1"/>
</dbReference>
<evidence type="ECO:0000313" key="2">
    <source>
        <dbReference type="EMBL" id="AGT43403.1"/>
    </source>
</evidence>
<dbReference type="Pfam" id="PF08666">
    <property type="entry name" value="SAF"/>
    <property type="match status" value="1"/>
</dbReference>
<dbReference type="Gene3D" id="3.20.20.70">
    <property type="entry name" value="Aldolase class I"/>
    <property type="match status" value="1"/>
</dbReference>
<dbReference type="PANTHER" id="PTHR42966:SF1">
    <property type="entry name" value="SIALIC ACID SYNTHASE"/>
    <property type="match status" value="1"/>
</dbReference>
<dbReference type="Proteomes" id="UP000015620">
    <property type="component" value="Chromosome"/>
</dbReference>
<name>S5ZZ09_9SPIR</name>
<sequence>MFYGIFMKELGNSLNLGGQTFCMENPLIIAEIGTSHNGDINRAKTLIDAAFSSGASAVKFQIVYADEILHPDTGFVNLPTGSVPLYERFKELQTPAGFYAELASYARSKNLLFSATPFGIRSANELKELNPDFIKIASPELNYTQLLKHCAEFSLPMILSTGVSLLKDIEKAIIDVKSVNGELPLALLHCVTAYPAPESGYNAALIRNLKKIFNLPVGLSDHSMDAILVPSLSLAYGGFIIEKHICLSRSEKGLDDPVALEPEMFAQMCSALKKYSKCSRKEIIDDLMRLNYSKDRIEKVIGTGEKKLSGAESPNYGRTNRSIHYTKNLQKGSVITKSDIAVLRTEKILSIGEAPEKFDFFIGAVLQRSVVSGSGVNMEDFIVRG</sequence>
<evidence type="ECO:0000313" key="3">
    <source>
        <dbReference type="Proteomes" id="UP000015620"/>
    </source>
</evidence>
<dbReference type="InterPro" id="IPR006190">
    <property type="entry name" value="SAF_AFP_Neu5Ac"/>
</dbReference>
<gene>
    <name evidence="2" type="ORF">TPE_0907</name>
</gene>
<accession>S5ZZ09</accession>
<dbReference type="PANTHER" id="PTHR42966">
    <property type="entry name" value="N-ACETYLNEURAMINATE SYNTHASE"/>
    <property type="match status" value="1"/>
</dbReference>
<dbReference type="InterPro" id="IPR036732">
    <property type="entry name" value="AFP_Neu5c_C_sf"/>
</dbReference>
<organism evidence="2 3">
    <name type="scientific">Treponema pedis str. T A4</name>
    <dbReference type="NCBI Taxonomy" id="1291379"/>
    <lineage>
        <taxon>Bacteria</taxon>
        <taxon>Pseudomonadati</taxon>
        <taxon>Spirochaetota</taxon>
        <taxon>Spirochaetia</taxon>
        <taxon>Spirochaetales</taxon>
        <taxon>Treponemataceae</taxon>
        <taxon>Treponema</taxon>
    </lineage>
</organism>
<dbReference type="GO" id="GO:0047444">
    <property type="term" value="F:N-acylneuraminate-9-phosphate synthase activity"/>
    <property type="evidence" value="ECO:0007669"/>
    <property type="project" value="TreeGrafter"/>
</dbReference>
<dbReference type="Gene3D" id="3.90.1210.10">
    <property type="entry name" value="Antifreeze-like/N-acetylneuraminic acid synthase C-terminal domain"/>
    <property type="match status" value="1"/>
</dbReference>
<dbReference type="KEGG" id="tped:TPE_0907"/>
<dbReference type="InterPro" id="IPR013785">
    <property type="entry name" value="Aldolase_TIM"/>
</dbReference>
<dbReference type="GO" id="GO:0016051">
    <property type="term" value="P:carbohydrate biosynthetic process"/>
    <property type="evidence" value="ECO:0007669"/>
    <property type="project" value="InterPro"/>
</dbReference>
<proteinExistence type="predicted"/>
<dbReference type="HOGENOM" id="CLU_040465_0_0_12"/>
<keyword evidence="3" id="KW-1185">Reference proteome</keyword>
<dbReference type="CDD" id="cd11615">
    <property type="entry name" value="SAF_NeuB_like"/>
    <property type="match status" value="1"/>
</dbReference>
<reference evidence="2 3" key="1">
    <citation type="journal article" date="2013" name="PLoS ONE">
        <title>Genome-Wide Relatedness of Treponema pedis, from Gingiva and Necrotic Skin Lesions of Pigs, with the Human Oral Pathogen Treponema denticola.</title>
        <authorList>
            <person name="Svartstrom O."/>
            <person name="Mushtaq M."/>
            <person name="Pringle M."/>
            <person name="Segerman B."/>
        </authorList>
    </citation>
    <scope>NUCLEOTIDE SEQUENCE [LARGE SCALE GENOMIC DNA]</scope>
    <source>
        <strain evidence="2">T A4</strain>
    </source>
</reference>
<dbReference type="PATRIC" id="fig|1291379.3.peg.903"/>
<dbReference type="SUPFAM" id="SSF51269">
    <property type="entry name" value="AFP III-like domain"/>
    <property type="match status" value="1"/>
</dbReference>
<protein>
    <submittedName>
        <fullName evidence="2">NeuB</fullName>
    </submittedName>
</protein>
<dbReference type="AlphaFoldDB" id="S5ZZ09"/>
<dbReference type="InterPro" id="IPR013974">
    <property type="entry name" value="SAF"/>
</dbReference>
<dbReference type="PROSITE" id="PS50844">
    <property type="entry name" value="AFP_LIKE"/>
    <property type="match status" value="1"/>
</dbReference>
<dbReference type="Pfam" id="PF03102">
    <property type="entry name" value="NeuB"/>
    <property type="match status" value="1"/>
</dbReference>
<evidence type="ECO:0000259" key="1">
    <source>
        <dbReference type="PROSITE" id="PS50844"/>
    </source>
</evidence>
<dbReference type="EMBL" id="CP004120">
    <property type="protein sequence ID" value="AGT43403.1"/>
    <property type="molecule type" value="Genomic_DNA"/>
</dbReference>
<dbReference type="InterPro" id="IPR051690">
    <property type="entry name" value="PseI-like"/>
</dbReference>
<dbReference type="STRING" id="1291379.TPE_0907"/>